<reference evidence="1" key="1">
    <citation type="submission" date="2023-07" db="EMBL/GenBank/DDBJ databases">
        <title>Sorghum-associated microbial communities from plants grown in Nebraska, USA.</title>
        <authorList>
            <person name="Schachtman D."/>
        </authorList>
    </citation>
    <scope>NUCLEOTIDE SEQUENCE</scope>
    <source>
        <strain evidence="1">BE330</strain>
    </source>
</reference>
<accession>A0AAE3XD24</accession>
<organism evidence="1 2">
    <name type="scientific">Deinococcus soli</name>
    <name type="common">ex Cha et al. 2016</name>
    <dbReference type="NCBI Taxonomy" id="1309411"/>
    <lineage>
        <taxon>Bacteria</taxon>
        <taxon>Thermotogati</taxon>
        <taxon>Deinococcota</taxon>
        <taxon>Deinococci</taxon>
        <taxon>Deinococcales</taxon>
        <taxon>Deinococcaceae</taxon>
        <taxon>Deinococcus</taxon>
    </lineage>
</organism>
<dbReference type="EMBL" id="JAVDQK010000005">
    <property type="protein sequence ID" value="MDR6218678.1"/>
    <property type="molecule type" value="Genomic_DNA"/>
</dbReference>
<name>A0AAE3XD24_9DEIO</name>
<gene>
    <name evidence="1" type="ORF">J2Y00_002275</name>
</gene>
<dbReference type="AlphaFoldDB" id="A0AAE3XD24"/>
<proteinExistence type="predicted"/>
<sequence length="210" mass="21459">MTQDDRSVSIPAPLGFTITLSGAGETAAVQARAPGGALTLLARMDAPRGAQDAVPPAVRAAAAPLLAAAQSHWQGRVRVTVDGTDGPLTPDAAMTDTLNAVLSAVLAQHESTVDAALLSRGLWPVRAVMQRAPWLVHHTGGGSYALVTRSGHGEAYLMVTDEDGQIPAGPDTFVLGAYVDSGVDDPCVALVGCRAGTAFAEVAPAGERLF</sequence>
<evidence type="ECO:0000313" key="1">
    <source>
        <dbReference type="EMBL" id="MDR6218678.1"/>
    </source>
</evidence>
<evidence type="ECO:0000313" key="2">
    <source>
        <dbReference type="Proteomes" id="UP001185331"/>
    </source>
</evidence>
<comment type="caution">
    <text evidence="1">The sequence shown here is derived from an EMBL/GenBank/DDBJ whole genome shotgun (WGS) entry which is preliminary data.</text>
</comment>
<dbReference type="Proteomes" id="UP001185331">
    <property type="component" value="Unassembled WGS sequence"/>
</dbReference>
<dbReference type="RefSeq" id="WP_309853172.1">
    <property type="nucleotide sequence ID" value="NZ_JAVDQJ010000004.1"/>
</dbReference>
<protein>
    <submittedName>
        <fullName evidence="1">Uncharacterized protein</fullName>
    </submittedName>
</protein>